<dbReference type="Proteomes" id="UP000030745">
    <property type="component" value="Unassembled WGS sequence"/>
</dbReference>
<proteinExistence type="predicted"/>
<dbReference type="GO" id="GO:0005815">
    <property type="term" value="C:microtubule organizing center"/>
    <property type="evidence" value="ECO:0007669"/>
    <property type="project" value="TreeGrafter"/>
</dbReference>
<organism evidence="4 5">
    <name type="scientific">Saprolegnia parasitica (strain CBS 223.65)</name>
    <dbReference type="NCBI Taxonomy" id="695850"/>
    <lineage>
        <taxon>Eukaryota</taxon>
        <taxon>Sar</taxon>
        <taxon>Stramenopiles</taxon>
        <taxon>Oomycota</taxon>
        <taxon>Saprolegniomycetes</taxon>
        <taxon>Saprolegniales</taxon>
        <taxon>Saprolegniaceae</taxon>
        <taxon>Saprolegnia</taxon>
    </lineage>
</organism>
<feature type="region of interest" description="Disordered" evidence="2">
    <location>
        <begin position="612"/>
        <end position="643"/>
    </location>
</feature>
<dbReference type="RefSeq" id="XP_012194423.1">
    <property type="nucleotide sequence ID" value="XM_012339033.1"/>
</dbReference>
<dbReference type="Pfam" id="PF12416">
    <property type="entry name" value="DUF3668"/>
    <property type="match status" value="1"/>
</dbReference>
<dbReference type="OMA" id="CEVYVPA"/>
<evidence type="ECO:0000259" key="3">
    <source>
        <dbReference type="Pfam" id="PF12416"/>
    </source>
</evidence>
<protein>
    <recommendedName>
        <fullName evidence="3">DUF3668 domain-containing protein</fullName>
    </recommendedName>
</protein>
<dbReference type="OrthoDB" id="74821at2759"/>
<dbReference type="InterPro" id="IPR039893">
    <property type="entry name" value="CEP120-like"/>
</dbReference>
<dbReference type="VEuPathDB" id="FungiDB:SPRG_00817"/>
<keyword evidence="1" id="KW-0175">Coiled coil</keyword>
<dbReference type="GO" id="GO:0010564">
    <property type="term" value="P:regulation of cell cycle process"/>
    <property type="evidence" value="ECO:0007669"/>
    <property type="project" value="TreeGrafter"/>
</dbReference>
<name>A0A067D7Z1_SAPPC</name>
<feature type="coiled-coil region" evidence="1">
    <location>
        <begin position="663"/>
        <end position="903"/>
    </location>
</feature>
<dbReference type="Gene3D" id="1.20.5.340">
    <property type="match status" value="1"/>
</dbReference>
<dbReference type="PANTHER" id="PTHR21574">
    <property type="entry name" value="CENTROSOMAL PROTEIN OF 120 KDA"/>
    <property type="match status" value="1"/>
</dbReference>
<reference evidence="4 5" key="1">
    <citation type="journal article" date="2013" name="PLoS Genet.">
        <title>Distinctive expansion of potential virulence genes in the genome of the oomycete fish pathogen Saprolegnia parasitica.</title>
        <authorList>
            <person name="Jiang R.H."/>
            <person name="de Bruijn I."/>
            <person name="Haas B.J."/>
            <person name="Belmonte R."/>
            <person name="Lobach L."/>
            <person name="Christie J."/>
            <person name="van den Ackerveken G."/>
            <person name="Bottin A."/>
            <person name="Bulone V."/>
            <person name="Diaz-Moreno S.M."/>
            <person name="Dumas B."/>
            <person name="Fan L."/>
            <person name="Gaulin E."/>
            <person name="Govers F."/>
            <person name="Grenville-Briggs L.J."/>
            <person name="Horner N.R."/>
            <person name="Levin J.Z."/>
            <person name="Mammella M."/>
            <person name="Meijer H.J."/>
            <person name="Morris P."/>
            <person name="Nusbaum C."/>
            <person name="Oome S."/>
            <person name="Phillips A.J."/>
            <person name="van Rooyen D."/>
            <person name="Rzeszutek E."/>
            <person name="Saraiva M."/>
            <person name="Secombes C.J."/>
            <person name="Seidl M.F."/>
            <person name="Snel B."/>
            <person name="Stassen J.H."/>
            <person name="Sykes S."/>
            <person name="Tripathy S."/>
            <person name="van den Berg H."/>
            <person name="Vega-Arreguin J.C."/>
            <person name="Wawra S."/>
            <person name="Young S.K."/>
            <person name="Zeng Q."/>
            <person name="Dieguez-Uribeondo J."/>
            <person name="Russ C."/>
            <person name="Tyler B.M."/>
            <person name="van West P."/>
        </authorList>
    </citation>
    <scope>NUCLEOTIDE SEQUENCE [LARGE SCALE GENOMIC DNA]</scope>
    <source>
        <strain evidence="4 5">CBS 223.65</strain>
    </source>
</reference>
<evidence type="ECO:0000256" key="1">
    <source>
        <dbReference type="SAM" id="Coils"/>
    </source>
</evidence>
<dbReference type="AlphaFoldDB" id="A0A067D7Z1"/>
<dbReference type="STRING" id="695850.A0A067D7Z1"/>
<evidence type="ECO:0000256" key="2">
    <source>
        <dbReference type="SAM" id="MobiDB-lite"/>
    </source>
</evidence>
<dbReference type="PANTHER" id="PTHR21574:SF0">
    <property type="entry name" value="CENTROSOMAL PROTEIN OF 120 KDA"/>
    <property type="match status" value="1"/>
</dbReference>
<feature type="compositionally biased region" description="Pro residues" evidence="2">
    <location>
        <begin position="612"/>
        <end position="627"/>
    </location>
</feature>
<keyword evidence="5" id="KW-1185">Reference proteome</keyword>
<dbReference type="GeneID" id="24123444"/>
<dbReference type="InterPro" id="IPR022136">
    <property type="entry name" value="DUF3668"/>
</dbReference>
<feature type="domain" description="DUF3668" evidence="3">
    <location>
        <begin position="167"/>
        <end position="316"/>
    </location>
</feature>
<dbReference type="KEGG" id="spar:SPRG_00817"/>
<evidence type="ECO:0000313" key="5">
    <source>
        <dbReference type="Proteomes" id="UP000030745"/>
    </source>
</evidence>
<evidence type="ECO:0000313" key="4">
    <source>
        <dbReference type="EMBL" id="KDO34756.1"/>
    </source>
</evidence>
<gene>
    <name evidence="4" type="ORF">SPRG_00817</name>
</gene>
<dbReference type="EMBL" id="KK583190">
    <property type="protein sequence ID" value="KDO34756.1"/>
    <property type="molecule type" value="Genomic_DNA"/>
</dbReference>
<accession>A0A067D7Z1</accession>
<sequence>MELEIHVRRARNLTFAASSIDPAALELRIQCSINGDLRSSGSGKRSSSKGFDGYVWRGDAGVLRWHLSLADFRRLKSMRPTVKIYIFGIGAQVHTLGWFFLDLRTPDTALRWVKILNSKHHGEVYVKSQIAKATAVPAPATPQALPATTTTTTTATTAEHMAPESPECLVVGPIETATDLFLLTITLVNAREMTAMITKLLQKSSPTEIAAIKSAGFWLAYSLFDVLVQSDAFTSLESADFGLIRGVFRLQSSLTYLREHTLATPLPLFLCTVDRILGRVEVPLRALAELDLPAHAEGSYPFEPSHATKEPAPESEASVAVEPTPSAFYGSIDYIELPYRQHLDADGGIMELTTSSSDESLRAPMVVAEHRDAVLMWTDGLCWLSPTARDDVTVTVGEMQLHATLLHDVHSAALYEDDGRAVGTIFYSYTSERPPPATLRRPGSPQVLVLQVLSIKAGSHFDASSTPVHVAFEAPLVETKDGPRLSTSRVSLRAKEDVDVEAAKTVFCHVQASQLQRPWQLHLETAARDSIAVATLSLAYLGMLKQSQRCDLCGDVRAENTDHRHDDEPPSVTTFTHCEVYVPAVVRPGSDTVVAVLHVVATLQDKYPIAPMYPPLPASPRPRPSAPSTPRQDTQTHHDDNAPTTTVACTCVATLATEKRLLAEKQRELQATHHRRMEALEAEWASREKDRVQTVRAAQHEYMALETELRKTLAELEQRERRLAHAEESARLQSELLKQETEANERRVKRETSATLQSMEAQLERVQIELRAMQGRAERAEARATSLEQDMSTVRAELRKSPEHALRQEVVRCEATIAALEKRIHDMDLEKAKADATQMELIAQVERLSLLLQREKRKQEDEKASEIDKLRLKYRAREERFVLDGDREELRAIKKQLDMLREVSGRDVHPEATRLEREKDDLMQRGGYAADSPVIVELNRRIVAARNTGLRP</sequence>